<accession>A0A146KIM3</accession>
<keyword evidence="4" id="KW-0521">NADP</keyword>
<organism evidence="7">
    <name type="scientific">Trepomonas sp. PC1</name>
    <dbReference type="NCBI Taxonomy" id="1076344"/>
    <lineage>
        <taxon>Eukaryota</taxon>
        <taxon>Metamonada</taxon>
        <taxon>Diplomonadida</taxon>
        <taxon>Hexamitidae</taxon>
        <taxon>Hexamitinae</taxon>
        <taxon>Trepomonas</taxon>
    </lineage>
</organism>
<dbReference type="PANTHER" id="PTHR43303:SF4">
    <property type="entry name" value="NADPH DEHYDROGENASE C23G7.10C-RELATED"/>
    <property type="match status" value="1"/>
</dbReference>
<dbReference type="InterPro" id="IPR044152">
    <property type="entry name" value="YqjM-like"/>
</dbReference>
<protein>
    <submittedName>
        <fullName evidence="7">FAD/FMN dependent oxidoreductase</fullName>
    </submittedName>
</protein>
<feature type="non-terminal residue" evidence="7">
    <location>
        <position position="1"/>
    </location>
</feature>
<dbReference type="GO" id="GO:0003959">
    <property type="term" value="F:NADPH dehydrogenase activity"/>
    <property type="evidence" value="ECO:0007669"/>
    <property type="project" value="InterPro"/>
</dbReference>
<feature type="domain" description="NADH:flavin oxidoreductase/NADH oxidase N-terminal" evidence="6">
    <location>
        <begin position="110"/>
        <end position="161"/>
    </location>
</feature>
<feature type="domain" description="NADH:flavin oxidoreductase/NADH oxidase N-terminal" evidence="6">
    <location>
        <begin position="3"/>
        <end position="95"/>
    </location>
</feature>
<keyword evidence="5" id="KW-0560">Oxidoreductase</keyword>
<dbReference type="Gene3D" id="3.20.20.70">
    <property type="entry name" value="Aldolase class I"/>
    <property type="match status" value="1"/>
</dbReference>
<evidence type="ECO:0000256" key="2">
    <source>
        <dbReference type="ARBA" id="ARBA00022630"/>
    </source>
</evidence>
<dbReference type="InterPro" id="IPR013785">
    <property type="entry name" value="Aldolase_TIM"/>
</dbReference>
<proteinExistence type="predicted"/>
<sequence length="162" mass="17997">FVNTVLTNHIVHSATATGLVNDAGVPNDLFFEHYKSIAMGNPGIIIVEHAYVDIRGKARHNHISIADDSTIAHHQKLVSEIRKISENVKICCQLTFSTDSLNKVDISTASNQQLHQTINSFYQAAQRALKANYDFIQICAAQTTLLSESLSELKNDRSDEFN</sequence>
<keyword evidence="2" id="KW-0285">Flavoprotein</keyword>
<dbReference type="SUPFAM" id="SSF51395">
    <property type="entry name" value="FMN-linked oxidoreductases"/>
    <property type="match status" value="1"/>
</dbReference>
<keyword evidence="3" id="KW-0288">FMN</keyword>
<reference evidence="7" key="1">
    <citation type="submission" date="2015-07" db="EMBL/GenBank/DDBJ databases">
        <title>Adaptation to a free-living lifestyle via gene acquisitions in the diplomonad Trepomonas sp. PC1.</title>
        <authorList>
            <person name="Xu F."/>
            <person name="Jerlstrom-Hultqvist J."/>
            <person name="Kolisko M."/>
            <person name="Simpson A.G.B."/>
            <person name="Roger A.J."/>
            <person name="Svard S.G."/>
            <person name="Andersson J.O."/>
        </authorList>
    </citation>
    <scope>NUCLEOTIDE SEQUENCE</scope>
    <source>
        <strain evidence="7">PC1</strain>
    </source>
</reference>
<comment type="cofactor">
    <cofactor evidence="1">
        <name>FMN</name>
        <dbReference type="ChEBI" id="CHEBI:58210"/>
    </cofactor>
</comment>
<evidence type="ECO:0000256" key="1">
    <source>
        <dbReference type="ARBA" id="ARBA00001917"/>
    </source>
</evidence>
<name>A0A146KIM3_9EUKA</name>
<evidence type="ECO:0000259" key="6">
    <source>
        <dbReference type="Pfam" id="PF00724"/>
    </source>
</evidence>
<dbReference type="Pfam" id="PF00724">
    <property type="entry name" value="Oxidored_FMN"/>
    <property type="match status" value="2"/>
</dbReference>
<dbReference type="InterPro" id="IPR001155">
    <property type="entry name" value="OxRdtase_FMN_N"/>
</dbReference>
<gene>
    <name evidence="7" type="ORF">TPC1_11248</name>
</gene>
<evidence type="ECO:0000256" key="4">
    <source>
        <dbReference type="ARBA" id="ARBA00022857"/>
    </source>
</evidence>
<feature type="non-terminal residue" evidence="7">
    <location>
        <position position="162"/>
    </location>
</feature>
<dbReference type="GO" id="GO:0050661">
    <property type="term" value="F:NADP binding"/>
    <property type="evidence" value="ECO:0007669"/>
    <property type="project" value="InterPro"/>
</dbReference>
<evidence type="ECO:0000256" key="3">
    <source>
        <dbReference type="ARBA" id="ARBA00022643"/>
    </source>
</evidence>
<dbReference type="PANTHER" id="PTHR43303">
    <property type="entry name" value="NADPH DEHYDROGENASE C23G7.10C-RELATED"/>
    <property type="match status" value="1"/>
</dbReference>
<dbReference type="GO" id="GO:0010181">
    <property type="term" value="F:FMN binding"/>
    <property type="evidence" value="ECO:0007669"/>
    <property type="project" value="InterPro"/>
</dbReference>
<dbReference type="EMBL" id="GDID01000932">
    <property type="protein sequence ID" value="JAP95674.1"/>
    <property type="molecule type" value="Transcribed_RNA"/>
</dbReference>
<dbReference type="AlphaFoldDB" id="A0A146KIM3"/>
<evidence type="ECO:0000256" key="5">
    <source>
        <dbReference type="ARBA" id="ARBA00023002"/>
    </source>
</evidence>
<evidence type="ECO:0000313" key="7">
    <source>
        <dbReference type="EMBL" id="JAP95674.1"/>
    </source>
</evidence>